<dbReference type="GeneID" id="43683796"/>
<dbReference type="SUPFAM" id="SSF160467">
    <property type="entry name" value="PH0987 N-terminal domain-like"/>
    <property type="match status" value="1"/>
</dbReference>
<evidence type="ECO:0000256" key="3">
    <source>
        <dbReference type="ARBA" id="ARBA00022840"/>
    </source>
</evidence>
<keyword evidence="6" id="KW-1185">Reference proteome</keyword>
<dbReference type="eggNOG" id="COG2049">
    <property type="taxonomic scope" value="Bacteria"/>
</dbReference>
<dbReference type="PANTHER" id="PTHR34698:SF2">
    <property type="entry name" value="5-OXOPROLINASE SUBUNIT B"/>
    <property type="match status" value="1"/>
</dbReference>
<keyword evidence="1" id="KW-0547">Nucleotide-binding</keyword>
<keyword evidence="2 5" id="KW-0378">Hydrolase</keyword>
<proteinExistence type="predicted"/>
<dbReference type="AlphaFoldDB" id="A0A099LW80"/>
<evidence type="ECO:0000313" key="6">
    <source>
        <dbReference type="Proteomes" id="UP000029994"/>
    </source>
</evidence>
<organism evidence="5 6">
    <name type="scientific">Vibrio navarrensis</name>
    <dbReference type="NCBI Taxonomy" id="29495"/>
    <lineage>
        <taxon>Bacteria</taxon>
        <taxon>Pseudomonadati</taxon>
        <taxon>Pseudomonadota</taxon>
        <taxon>Gammaproteobacteria</taxon>
        <taxon>Vibrionales</taxon>
        <taxon>Vibrionaceae</taxon>
        <taxon>Vibrio</taxon>
    </lineage>
</organism>
<feature type="domain" description="Carboxyltransferase" evidence="4">
    <location>
        <begin position="6"/>
        <end position="204"/>
    </location>
</feature>
<keyword evidence="3" id="KW-0067">ATP-binding</keyword>
<sequence>MKSNCYRIQPVSECSLMVHFAESVNEQQVGELANLIRQTLPNALMNVVPAYRSILVEYLPFRLSESQLLLQLEQLLQSSQVTTSVQAGRNHRIPVYYAKQTALDLETFLHRGLSLDDVVELHSETPYTVSAIGFTPGFAFLSDVDERLAVPRLASPRVSVPAGSVAIAESKTAIYPSATPGGWNIIGRCPVSVYNPNEVPVTPFTIGDTVTFYPISEQEYLELGGTL</sequence>
<dbReference type="GO" id="GO:0016787">
    <property type="term" value="F:hydrolase activity"/>
    <property type="evidence" value="ECO:0007669"/>
    <property type="project" value="UniProtKB-KW"/>
</dbReference>
<evidence type="ECO:0000259" key="4">
    <source>
        <dbReference type="SMART" id="SM00796"/>
    </source>
</evidence>
<reference evidence="5 6" key="1">
    <citation type="submission" date="2014-04" db="EMBL/GenBank/DDBJ databases">
        <title>Genome sequencing of Vibrio navarrensis strains.</title>
        <authorList>
            <person name="Gladney L.M."/>
            <person name="Katz L.S."/>
            <person name="Marino-Ramirez L."/>
            <person name="Jordan I.K."/>
        </authorList>
    </citation>
    <scope>NUCLEOTIDE SEQUENCE [LARGE SCALE GENOMIC DNA]</scope>
    <source>
        <strain evidence="5 6">ATCC 51183</strain>
    </source>
</reference>
<dbReference type="SMART" id="SM00796">
    <property type="entry name" value="AHS1"/>
    <property type="match status" value="1"/>
</dbReference>
<dbReference type="InterPro" id="IPR029000">
    <property type="entry name" value="Cyclophilin-like_dom_sf"/>
</dbReference>
<gene>
    <name evidence="5" type="ORF">EA26_11510</name>
</gene>
<dbReference type="SUPFAM" id="SSF50891">
    <property type="entry name" value="Cyclophilin-like"/>
    <property type="match status" value="1"/>
</dbReference>
<dbReference type="Gene3D" id="2.40.100.10">
    <property type="entry name" value="Cyclophilin-like"/>
    <property type="match status" value="1"/>
</dbReference>
<protein>
    <submittedName>
        <fullName evidence="5">Allophanate hydrolase</fullName>
    </submittedName>
</protein>
<dbReference type="Proteomes" id="UP000029994">
    <property type="component" value="Unassembled WGS sequence"/>
</dbReference>
<dbReference type="RefSeq" id="WP_039427505.1">
    <property type="nucleotide sequence ID" value="NZ_CP061844.1"/>
</dbReference>
<dbReference type="PANTHER" id="PTHR34698">
    <property type="entry name" value="5-OXOPROLINASE SUBUNIT B"/>
    <property type="match status" value="1"/>
</dbReference>
<name>A0A099LW80_9VIBR</name>
<accession>A0A099LW80</accession>
<dbReference type="InterPro" id="IPR010016">
    <property type="entry name" value="PxpB"/>
</dbReference>
<comment type="caution">
    <text evidence="5">The sequence shown here is derived from an EMBL/GenBank/DDBJ whole genome shotgun (WGS) entry which is preliminary data.</text>
</comment>
<dbReference type="Pfam" id="PF02682">
    <property type="entry name" value="CT_C_D"/>
    <property type="match status" value="1"/>
</dbReference>
<dbReference type="STRING" id="29495.EA26_11510"/>
<evidence type="ECO:0000313" key="5">
    <source>
        <dbReference type="EMBL" id="KGK11899.1"/>
    </source>
</evidence>
<evidence type="ECO:0000256" key="2">
    <source>
        <dbReference type="ARBA" id="ARBA00022801"/>
    </source>
</evidence>
<dbReference type="GO" id="GO:0005524">
    <property type="term" value="F:ATP binding"/>
    <property type="evidence" value="ECO:0007669"/>
    <property type="project" value="UniProtKB-KW"/>
</dbReference>
<evidence type="ECO:0000256" key="1">
    <source>
        <dbReference type="ARBA" id="ARBA00022741"/>
    </source>
</evidence>
<dbReference type="EMBL" id="JMCG01000001">
    <property type="protein sequence ID" value="KGK11899.1"/>
    <property type="molecule type" value="Genomic_DNA"/>
</dbReference>
<dbReference type="Gene3D" id="3.30.1360.40">
    <property type="match status" value="1"/>
</dbReference>
<dbReference type="InterPro" id="IPR003833">
    <property type="entry name" value="CT_C_D"/>
</dbReference>